<dbReference type="PANTHER" id="PTHR43750">
    <property type="entry name" value="UDP-GLUCOSE 6-DEHYDROGENASE TUAD"/>
    <property type="match status" value="1"/>
</dbReference>
<dbReference type="AlphaFoldDB" id="A0A5C8G6T7"/>
<feature type="binding site" evidence="11">
    <location>
        <position position="124"/>
    </location>
    <ligand>
        <name>NAD(+)</name>
        <dbReference type="ChEBI" id="CHEBI:57540"/>
    </ligand>
</feature>
<evidence type="ECO:0000259" key="12">
    <source>
        <dbReference type="SMART" id="SM00984"/>
    </source>
</evidence>
<evidence type="ECO:0000313" key="14">
    <source>
        <dbReference type="Proteomes" id="UP000322327"/>
    </source>
</evidence>
<feature type="active site" description="Nucleophile" evidence="9">
    <location>
        <position position="264"/>
    </location>
</feature>
<dbReference type="InterPro" id="IPR036291">
    <property type="entry name" value="NAD(P)-bd_dom_sf"/>
</dbReference>
<proteinExistence type="inferred from homology"/>
<dbReference type="InterPro" id="IPR028357">
    <property type="entry name" value="UDPglc_DH_bac"/>
</dbReference>
<feature type="domain" description="UDP-glucose/GDP-mannose dehydrogenase C-terminal" evidence="12">
    <location>
        <begin position="318"/>
        <end position="420"/>
    </location>
</feature>
<dbReference type="GO" id="GO:0051287">
    <property type="term" value="F:NAD binding"/>
    <property type="evidence" value="ECO:0007669"/>
    <property type="project" value="InterPro"/>
</dbReference>
<dbReference type="EMBL" id="SAYI01000013">
    <property type="protein sequence ID" value="TXJ57168.1"/>
    <property type="molecule type" value="Genomic_DNA"/>
</dbReference>
<dbReference type="SUPFAM" id="SSF52413">
    <property type="entry name" value="UDP-glucose/GDP-mannose dehydrogenase C-terminal domain"/>
    <property type="match status" value="1"/>
</dbReference>
<feature type="binding site" evidence="11">
    <location>
        <position position="35"/>
    </location>
    <ligand>
        <name>NAD(+)</name>
        <dbReference type="ChEBI" id="CHEBI:57540"/>
    </ligand>
</feature>
<feature type="binding site" evidence="11">
    <location>
        <position position="267"/>
    </location>
    <ligand>
        <name>NAD(+)</name>
        <dbReference type="ChEBI" id="CHEBI:57540"/>
    </ligand>
</feature>
<evidence type="ECO:0000256" key="8">
    <source>
        <dbReference type="PIRNR" id="PIRNR000124"/>
    </source>
</evidence>
<dbReference type="PIRSF" id="PIRSF500134">
    <property type="entry name" value="UDPglc_DH_bac"/>
    <property type="match status" value="1"/>
</dbReference>
<feature type="binding site" evidence="11">
    <location>
        <position position="86"/>
    </location>
    <ligand>
        <name>NAD(+)</name>
        <dbReference type="ChEBI" id="CHEBI:57540"/>
    </ligand>
</feature>
<dbReference type="InterPro" id="IPR014026">
    <property type="entry name" value="UDP-Glc/GDP-Man_DH_dimer"/>
</dbReference>
<comment type="similarity">
    <text evidence="2 8">Belongs to the UDP-glucose/GDP-mannose dehydrogenase family.</text>
</comment>
<evidence type="ECO:0000256" key="6">
    <source>
        <dbReference type="ARBA" id="ARBA00023027"/>
    </source>
</evidence>
<gene>
    <name evidence="13" type="ORF">EPJ76_03550</name>
</gene>
<dbReference type="Gene3D" id="3.40.50.720">
    <property type="entry name" value="NAD(P)-binding Rossmann-like Domain"/>
    <property type="match status" value="2"/>
</dbReference>
<sequence length="437" mass="48476">MQLCIIGTGYVGLITGACLSEMGNYVICVDNDEEKLKKLKNGITPLYEPGLEELILANVSEGRLEFTNDLNYAVKKSIACFIAVGTPSGNDGSCDLSFVLSVANDIGKAMSECNEYKIIVDKSTVPVGTHKLVEEEIKKNYKGEFDVVSNPEFLKQGAAVDDFLKPDRVVIGSESEKAIDIMREIYNPFTRTGNPIIIMDIKSAEMTKYAANAFLATKISFANEMANISEKVGANADLVRIGMSSDKRIGNQFLFHGLGYGGSCFPKDVQALIKTASDFGIDSDLLKATHKVNVNQRKNFVNKILKHYNNDIKNKIFAVWGLAFKPRTNDMRESPAITIVNALLEKGAKIKAYDPKAMETAKIIFGDKIVYSSNSYEALENADALILITEWNEFKRPSFDKIKSKLKEPIIFDGRNQYDKKRMTDRGIKYISLGIAE</sequence>
<evidence type="ECO:0000256" key="3">
    <source>
        <dbReference type="ARBA" id="ARBA00012954"/>
    </source>
</evidence>
<dbReference type="GO" id="GO:0003979">
    <property type="term" value="F:UDP-glucose 6-dehydrogenase activity"/>
    <property type="evidence" value="ECO:0007669"/>
    <property type="project" value="UniProtKB-EC"/>
</dbReference>
<feature type="binding site" evidence="11">
    <location>
        <position position="332"/>
    </location>
    <ligand>
        <name>NAD(+)</name>
        <dbReference type="ChEBI" id="CHEBI:57540"/>
    </ligand>
</feature>
<dbReference type="RefSeq" id="WP_147530560.1">
    <property type="nucleotide sequence ID" value="NZ_SAYI01000013.1"/>
</dbReference>
<dbReference type="Pfam" id="PF00984">
    <property type="entry name" value="UDPG_MGDP_dh"/>
    <property type="match status" value="1"/>
</dbReference>
<dbReference type="PIRSF" id="PIRSF000124">
    <property type="entry name" value="UDPglc_GDPman_dh"/>
    <property type="match status" value="1"/>
</dbReference>
<accession>A0A5C8G6T7</accession>
<comment type="caution">
    <text evidence="13">The sequence shown here is derived from an EMBL/GenBank/DDBJ whole genome shotgun (WGS) entry which is preliminary data.</text>
</comment>
<name>A0A5C8G6T7_9SPIR</name>
<dbReference type="GO" id="GO:0006065">
    <property type="term" value="P:UDP-glucuronate biosynthetic process"/>
    <property type="evidence" value="ECO:0007669"/>
    <property type="project" value="UniProtKB-UniPathway"/>
</dbReference>
<feature type="binding site" evidence="10">
    <location>
        <begin position="253"/>
        <end position="257"/>
    </location>
    <ligand>
        <name>substrate</name>
    </ligand>
</feature>
<dbReference type="SUPFAM" id="SSF48179">
    <property type="entry name" value="6-phosphogluconate dehydrogenase C-terminal domain-like"/>
    <property type="match status" value="1"/>
</dbReference>
<reference evidence="13 14" key="1">
    <citation type="journal article" date="1992" name="Lakartidningen">
        <title>[Penicillin V and not amoxicillin is the first choice preparation in acute otitis].</title>
        <authorList>
            <person name="Kamme C."/>
            <person name="Lundgren K."/>
            <person name="Prellner K."/>
        </authorList>
    </citation>
    <scope>NUCLEOTIDE SEQUENCE [LARGE SCALE GENOMIC DNA]</scope>
    <source>
        <strain evidence="13 14">PC3053II</strain>
    </source>
</reference>
<evidence type="ECO:0000256" key="5">
    <source>
        <dbReference type="ARBA" id="ARBA00023002"/>
    </source>
</evidence>
<protein>
    <recommendedName>
        <fullName evidence="4 8">UDP-glucose 6-dehydrogenase</fullName>
        <ecNumber evidence="3 8">1.1.1.22</ecNumber>
    </recommendedName>
</protein>
<evidence type="ECO:0000256" key="9">
    <source>
        <dbReference type="PIRSR" id="PIRSR500134-1"/>
    </source>
</evidence>
<evidence type="ECO:0000256" key="7">
    <source>
        <dbReference type="ARBA" id="ARBA00047473"/>
    </source>
</evidence>
<evidence type="ECO:0000313" key="13">
    <source>
        <dbReference type="EMBL" id="TXJ57168.1"/>
    </source>
</evidence>
<dbReference type="SUPFAM" id="SSF51735">
    <property type="entry name" value="NAD(P)-binding Rossmann-fold domains"/>
    <property type="match status" value="1"/>
</dbReference>
<comment type="catalytic activity">
    <reaction evidence="7 8">
        <text>UDP-alpha-D-glucose + 2 NAD(+) + H2O = UDP-alpha-D-glucuronate + 2 NADH + 3 H(+)</text>
        <dbReference type="Rhea" id="RHEA:23596"/>
        <dbReference type="ChEBI" id="CHEBI:15377"/>
        <dbReference type="ChEBI" id="CHEBI:15378"/>
        <dbReference type="ChEBI" id="CHEBI:57540"/>
        <dbReference type="ChEBI" id="CHEBI:57945"/>
        <dbReference type="ChEBI" id="CHEBI:58052"/>
        <dbReference type="ChEBI" id="CHEBI:58885"/>
        <dbReference type="EC" id="1.1.1.22"/>
    </reaction>
</comment>
<dbReference type="InterPro" id="IPR001732">
    <property type="entry name" value="UDP-Glc/GDP-Man_DH_N"/>
</dbReference>
<keyword evidence="6 8" id="KW-0520">NAD</keyword>
<feature type="binding site" evidence="11">
    <location>
        <position position="30"/>
    </location>
    <ligand>
        <name>NAD(+)</name>
        <dbReference type="ChEBI" id="CHEBI:57540"/>
    </ligand>
</feature>
<dbReference type="InterPro" id="IPR008927">
    <property type="entry name" value="6-PGluconate_DH-like_C_sf"/>
</dbReference>
<dbReference type="PANTHER" id="PTHR43750:SF3">
    <property type="entry name" value="UDP-GLUCOSE 6-DEHYDROGENASE TUAD"/>
    <property type="match status" value="1"/>
</dbReference>
<evidence type="ECO:0000256" key="11">
    <source>
        <dbReference type="PIRSR" id="PIRSR500134-3"/>
    </source>
</evidence>
<dbReference type="UniPathway" id="UPA00038">
    <property type="reaction ID" value="UER00491"/>
</dbReference>
<feature type="binding site" evidence="10">
    <location>
        <position position="261"/>
    </location>
    <ligand>
        <name>substrate</name>
    </ligand>
</feature>
<comment type="pathway">
    <text evidence="1">Nucleotide-sugar biosynthesis; UDP-alpha-D-glucuronate biosynthesis; UDP-alpha-D-glucuronate from UDP-alpha-D-glucose: step 1/1.</text>
</comment>
<feature type="binding site" evidence="10">
    <location>
        <position position="208"/>
    </location>
    <ligand>
        <name>substrate</name>
    </ligand>
</feature>
<dbReference type="Pfam" id="PF03720">
    <property type="entry name" value="UDPG_MGDP_dh_C"/>
    <property type="match status" value="1"/>
</dbReference>
<dbReference type="EC" id="1.1.1.22" evidence="3 8"/>
<dbReference type="Pfam" id="PF03721">
    <property type="entry name" value="UDPG_MGDP_dh_N"/>
    <property type="match status" value="1"/>
</dbReference>
<organism evidence="13 14">
    <name type="scientific">Brachyspira aalborgi</name>
    <dbReference type="NCBI Taxonomy" id="29522"/>
    <lineage>
        <taxon>Bacteria</taxon>
        <taxon>Pseudomonadati</taxon>
        <taxon>Spirochaetota</taxon>
        <taxon>Spirochaetia</taxon>
        <taxon>Brachyspirales</taxon>
        <taxon>Brachyspiraceae</taxon>
        <taxon>Brachyspira</taxon>
    </lineage>
</organism>
<dbReference type="InterPro" id="IPR014027">
    <property type="entry name" value="UDP-Glc/GDP-Man_DH_C"/>
</dbReference>
<keyword evidence="5 8" id="KW-0560">Oxidoreductase</keyword>
<dbReference type="NCBIfam" id="TIGR03026">
    <property type="entry name" value="NDP-sugDHase"/>
    <property type="match status" value="1"/>
</dbReference>
<evidence type="ECO:0000256" key="1">
    <source>
        <dbReference type="ARBA" id="ARBA00004701"/>
    </source>
</evidence>
<dbReference type="Gene3D" id="1.20.5.100">
    <property type="entry name" value="Cytochrome c1, transmembrane anchor, C-terminal"/>
    <property type="match status" value="1"/>
</dbReference>
<dbReference type="InterPro" id="IPR036220">
    <property type="entry name" value="UDP-Glc/GDP-Man_DH_C_sf"/>
</dbReference>
<dbReference type="SMART" id="SM00984">
    <property type="entry name" value="UDPG_MGDP_dh_C"/>
    <property type="match status" value="1"/>
</dbReference>
<dbReference type="Proteomes" id="UP000322327">
    <property type="component" value="Unassembled WGS sequence"/>
</dbReference>
<dbReference type="InterPro" id="IPR017476">
    <property type="entry name" value="UDP-Glc/GDP-Man"/>
</dbReference>
<evidence type="ECO:0000256" key="10">
    <source>
        <dbReference type="PIRSR" id="PIRSR500134-2"/>
    </source>
</evidence>
<evidence type="ECO:0000256" key="4">
    <source>
        <dbReference type="ARBA" id="ARBA00015132"/>
    </source>
</evidence>
<evidence type="ECO:0000256" key="2">
    <source>
        <dbReference type="ARBA" id="ARBA00006601"/>
    </source>
</evidence>
<dbReference type="GO" id="GO:0000271">
    <property type="term" value="P:polysaccharide biosynthetic process"/>
    <property type="evidence" value="ECO:0007669"/>
    <property type="project" value="InterPro"/>
</dbReference>
<feature type="binding site" evidence="10">
    <location>
        <position position="325"/>
    </location>
    <ligand>
        <name>substrate</name>
    </ligand>
</feature>